<organism evidence="2 3">
    <name type="scientific">Peribacillus asahii</name>
    <dbReference type="NCBI Taxonomy" id="228899"/>
    <lineage>
        <taxon>Bacteria</taxon>
        <taxon>Bacillati</taxon>
        <taxon>Bacillota</taxon>
        <taxon>Bacilli</taxon>
        <taxon>Bacillales</taxon>
        <taxon>Bacillaceae</taxon>
        <taxon>Peribacillus</taxon>
    </lineage>
</organism>
<dbReference type="AlphaFoldDB" id="A0A398B750"/>
<name>A0A398B750_9BACI</name>
<reference evidence="2 3" key="1">
    <citation type="submission" date="2018-08" db="EMBL/GenBank/DDBJ databases">
        <title>Bacillus jemisoniae sp. nov., Bacillus chryseoplanitiae sp. nov., Bacillus resnikiae sp. nov., and Bacillus frankliniae sp. nov., isolated from Viking spacecraft and associated surfaces.</title>
        <authorList>
            <person name="Seuylemezian A."/>
            <person name="Vaishampayan P."/>
        </authorList>
    </citation>
    <scope>NUCLEOTIDE SEQUENCE [LARGE SCALE GENOMIC DNA]</scope>
    <source>
        <strain evidence="2 3">MA001</strain>
    </source>
</reference>
<proteinExistence type="predicted"/>
<accession>A0A398B750</accession>
<dbReference type="RefSeq" id="WP_119117211.1">
    <property type="nucleotide sequence ID" value="NZ_CP085714.1"/>
</dbReference>
<keyword evidence="1" id="KW-0175">Coiled coil</keyword>
<comment type="caution">
    <text evidence="2">The sequence shown here is derived from an EMBL/GenBank/DDBJ whole genome shotgun (WGS) entry which is preliminary data.</text>
</comment>
<evidence type="ECO:0000313" key="3">
    <source>
        <dbReference type="Proteomes" id="UP000266016"/>
    </source>
</evidence>
<protein>
    <submittedName>
        <fullName evidence="2">Uncharacterized protein</fullName>
    </submittedName>
</protein>
<dbReference type="EMBL" id="QWVS01000018">
    <property type="protein sequence ID" value="RID85314.1"/>
    <property type="molecule type" value="Genomic_DNA"/>
</dbReference>
<evidence type="ECO:0000313" key="2">
    <source>
        <dbReference type="EMBL" id="RID85314.1"/>
    </source>
</evidence>
<gene>
    <name evidence="2" type="ORF">D1953_10850</name>
</gene>
<keyword evidence="3" id="KW-1185">Reference proteome</keyword>
<evidence type="ECO:0000256" key="1">
    <source>
        <dbReference type="SAM" id="Coils"/>
    </source>
</evidence>
<feature type="coiled-coil region" evidence="1">
    <location>
        <begin position="121"/>
        <end position="162"/>
    </location>
</feature>
<sequence>METRGRKPSIYPQQEIENIVYRFTQEEKVTGWIKYSEVYRYANRLYENGEVKYKLSEDYWRRDGRQGKEIIDKANKLYEATFINKKTAEIDVYVDTEECVNKFFSGKPSDKKKLINALRINEKKAKDSNKLLEKIEDLKQELSNQKDKNKELQELIDQQQMILFSWFNASHKSDVPLINLITTGKSRHPMVDLFFETAFSNPMEGYEKFEEYRKNNKHDENEDNKNNVVIPIKKSRLQAITEKFNDK</sequence>
<dbReference type="Proteomes" id="UP000266016">
    <property type="component" value="Unassembled WGS sequence"/>
</dbReference>